<dbReference type="GeneID" id="14477224"/>
<evidence type="ECO:0000313" key="1">
    <source>
        <dbReference type="EMBL" id="AGC34354.1"/>
    </source>
</evidence>
<dbReference type="EMBL" id="KC117376">
    <property type="protein sequence ID" value="AGC34354.1"/>
    <property type="molecule type" value="Genomic_DNA"/>
</dbReference>
<organism evidence="1 2">
    <name type="scientific">Halorubrum sodomense tailed virus 2</name>
    <dbReference type="NCBI Taxonomy" id="1262527"/>
    <lineage>
        <taxon>Viruses</taxon>
        <taxon>Duplodnaviria</taxon>
        <taxon>Heunggongvirae</taxon>
        <taxon>Uroviricota</taxon>
        <taxon>Caudoviricetes</taxon>
        <taxon>Thumleimavirales</taxon>
        <taxon>Hafunaviridae</taxon>
        <taxon>Mincapvirus</taxon>
        <taxon>Mincapvirus eilatense</taxon>
        <taxon>Mincapvirus HSTV2</taxon>
    </lineage>
</organism>
<proteinExistence type="predicted"/>
<protein>
    <submittedName>
        <fullName evidence="1">Uncharacterized protein</fullName>
    </submittedName>
</protein>
<dbReference type="KEGG" id="vg:14477224"/>
<reference evidence="1 2" key="1">
    <citation type="journal article" date="2013" name="J. Virol.">
        <title>Insights into head-tailed viruses infecting extremely halophilic archaea.</title>
        <authorList>
            <person name="Pietila M.K."/>
            <person name="Laurinmaki P."/>
            <person name="Russell D.A."/>
            <person name="Ko C.C."/>
            <person name="Jacobs-Sera D."/>
            <person name="Butcher S.J."/>
            <person name="Bamford D.H."/>
            <person name="Hendrix R.W."/>
        </authorList>
    </citation>
    <scope>NUCLEOTIDE SEQUENCE [LARGE SCALE GENOMIC DNA]</scope>
</reference>
<gene>
    <name evidence="1" type="primary">87</name>
    <name evidence="1" type="ORF">HSTV2_87</name>
</gene>
<dbReference type="RefSeq" id="YP_007379165.1">
    <property type="nucleotide sequence ID" value="NC_020159.1"/>
</dbReference>
<name>L7TGP6_9CAUD</name>
<accession>L7TGP6</accession>
<evidence type="ECO:0000313" key="2">
    <source>
        <dbReference type="Proteomes" id="UP000011138"/>
    </source>
</evidence>
<keyword evidence="2" id="KW-1185">Reference proteome</keyword>
<dbReference type="OrthoDB" id="34892at10239"/>
<sequence length="69" mass="7957">MKFPKPSVRMVERTPRYSPGFKYRSIITPRGIYRSLTVRLPVVNRSVILGLKPDDPAEFYTESQQGESL</sequence>
<dbReference type="Proteomes" id="UP000011138">
    <property type="component" value="Segment"/>
</dbReference>